<evidence type="ECO:0000313" key="3">
    <source>
        <dbReference type="Proteomes" id="UP001501326"/>
    </source>
</evidence>
<comment type="caution">
    <text evidence="2">The sequence shown here is derived from an EMBL/GenBank/DDBJ whole genome shotgun (WGS) entry which is preliminary data.</text>
</comment>
<name>A0ABN3URE5_9MICO</name>
<dbReference type="EMBL" id="BAAARN010000003">
    <property type="protein sequence ID" value="GAA2737617.1"/>
    <property type="molecule type" value="Genomic_DNA"/>
</dbReference>
<reference evidence="2 3" key="1">
    <citation type="journal article" date="2019" name="Int. J. Syst. Evol. Microbiol.">
        <title>The Global Catalogue of Microorganisms (GCM) 10K type strain sequencing project: providing services to taxonomists for standard genome sequencing and annotation.</title>
        <authorList>
            <consortium name="The Broad Institute Genomics Platform"/>
            <consortium name="The Broad Institute Genome Sequencing Center for Infectious Disease"/>
            <person name="Wu L."/>
            <person name="Ma J."/>
        </authorList>
    </citation>
    <scope>NUCLEOTIDE SEQUENCE [LARGE SCALE GENOMIC DNA]</scope>
    <source>
        <strain evidence="2 3">JCM 16378</strain>
    </source>
</reference>
<keyword evidence="3" id="KW-1185">Reference proteome</keyword>
<evidence type="ECO:0000256" key="1">
    <source>
        <dbReference type="SAM" id="MobiDB-lite"/>
    </source>
</evidence>
<organism evidence="2 3">
    <name type="scientific">Pedococcus aerophilus</name>
    <dbReference type="NCBI Taxonomy" id="436356"/>
    <lineage>
        <taxon>Bacteria</taxon>
        <taxon>Bacillati</taxon>
        <taxon>Actinomycetota</taxon>
        <taxon>Actinomycetes</taxon>
        <taxon>Micrococcales</taxon>
        <taxon>Intrasporangiaceae</taxon>
        <taxon>Pedococcus</taxon>
    </lineage>
</organism>
<evidence type="ECO:0000313" key="2">
    <source>
        <dbReference type="EMBL" id="GAA2737617.1"/>
    </source>
</evidence>
<sequence>MISSPADTWGAPTPEGSGTVKVFPDCGPEVSRTCAVPQAVDPGAPAEGDPGWGSADAGQDCRSTSSTTPLTCCAPGLPDAVLPSGHSATMASPTAHNTAAIAASTFGEVGVLPDDGCACLPAT</sequence>
<gene>
    <name evidence="2" type="ORF">GCM10009867_25490</name>
</gene>
<dbReference type="Proteomes" id="UP001501326">
    <property type="component" value="Unassembled WGS sequence"/>
</dbReference>
<accession>A0ABN3URE5</accession>
<protein>
    <submittedName>
        <fullName evidence="2">Uncharacterized protein</fullName>
    </submittedName>
</protein>
<feature type="region of interest" description="Disordered" evidence="1">
    <location>
        <begin position="39"/>
        <end position="62"/>
    </location>
</feature>
<proteinExistence type="predicted"/>